<evidence type="ECO:0000256" key="3">
    <source>
        <dbReference type="ARBA" id="ARBA00022475"/>
    </source>
</evidence>
<evidence type="ECO:0000313" key="9">
    <source>
        <dbReference type="Proteomes" id="UP001171916"/>
    </source>
</evidence>
<dbReference type="Pfam" id="PF07681">
    <property type="entry name" value="DoxX"/>
    <property type="match status" value="1"/>
</dbReference>
<dbReference type="InterPro" id="IPR032808">
    <property type="entry name" value="DoxX"/>
</dbReference>
<comment type="subcellular location">
    <subcellularLocation>
        <location evidence="1">Cell membrane</location>
        <topology evidence="1">Multi-pass membrane protein</topology>
    </subcellularLocation>
</comment>
<dbReference type="EMBL" id="JAUEPH010000003">
    <property type="protein sequence ID" value="MDN3204059.1"/>
    <property type="molecule type" value="Genomic_DNA"/>
</dbReference>
<organism evidence="8 9">
    <name type="scientific">Algoriphagus sediminis</name>
    <dbReference type="NCBI Taxonomy" id="3057113"/>
    <lineage>
        <taxon>Bacteria</taxon>
        <taxon>Pseudomonadati</taxon>
        <taxon>Bacteroidota</taxon>
        <taxon>Cytophagia</taxon>
        <taxon>Cytophagales</taxon>
        <taxon>Cyclobacteriaceae</taxon>
        <taxon>Algoriphagus</taxon>
    </lineage>
</organism>
<protein>
    <submittedName>
        <fullName evidence="8">DoxX family protein</fullName>
    </submittedName>
</protein>
<keyword evidence="5 7" id="KW-1133">Transmembrane helix</keyword>
<evidence type="ECO:0000256" key="6">
    <source>
        <dbReference type="ARBA" id="ARBA00023136"/>
    </source>
</evidence>
<dbReference type="InterPro" id="IPR051907">
    <property type="entry name" value="DoxX-like_oxidoreductase"/>
</dbReference>
<dbReference type="RefSeq" id="WP_289999613.1">
    <property type="nucleotide sequence ID" value="NZ_JAUEPH010000003.1"/>
</dbReference>
<dbReference type="Proteomes" id="UP001171916">
    <property type="component" value="Unassembled WGS sequence"/>
</dbReference>
<feature type="transmembrane region" description="Helical" evidence="7">
    <location>
        <begin position="104"/>
        <end position="122"/>
    </location>
</feature>
<reference evidence="8" key="1">
    <citation type="submission" date="2023-06" db="EMBL/GenBank/DDBJ databases">
        <title>Robiginitalea aurantiacus sp. nov. and Algoriphagus sediminis sp. nov., isolated from coastal sediment.</title>
        <authorList>
            <person name="Zhou Z.Y."/>
            <person name="An J."/>
            <person name="Jia Y.W."/>
            <person name="Du Z.J."/>
        </authorList>
    </citation>
    <scope>NUCLEOTIDE SEQUENCE</scope>
    <source>
        <strain evidence="8">C2-7</strain>
    </source>
</reference>
<comment type="caution">
    <text evidence="8">The sequence shown here is derived from an EMBL/GenBank/DDBJ whole genome shotgun (WGS) entry which is preliminary data.</text>
</comment>
<comment type="similarity">
    <text evidence="2">Belongs to the DoxX family.</text>
</comment>
<dbReference type="PANTHER" id="PTHR33452">
    <property type="entry name" value="OXIDOREDUCTASE CATD-RELATED"/>
    <property type="match status" value="1"/>
</dbReference>
<evidence type="ECO:0000256" key="5">
    <source>
        <dbReference type="ARBA" id="ARBA00022989"/>
    </source>
</evidence>
<keyword evidence="9" id="KW-1185">Reference proteome</keyword>
<evidence type="ECO:0000313" key="8">
    <source>
        <dbReference type="EMBL" id="MDN3204059.1"/>
    </source>
</evidence>
<evidence type="ECO:0000256" key="7">
    <source>
        <dbReference type="SAM" id="Phobius"/>
    </source>
</evidence>
<evidence type="ECO:0000256" key="2">
    <source>
        <dbReference type="ARBA" id="ARBA00006679"/>
    </source>
</evidence>
<name>A0ABT7YCX5_9BACT</name>
<evidence type="ECO:0000256" key="4">
    <source>
        <dbReference type="ARBA" id="ARBA00022692"/>
    </source>
</evidence>
<dbReference type="PANTHER" id="PTHR33452:SF1">
    <property type="entry name" value="INNER MEMBRANE PROTEIN YPHA-RELATED"/>
    <property type="match status" value="1"/>
</dbReference>
<keyword evidence="3" id="KW-1003">Cell membrane</keyword>
<gene>
    <name evidence="8" type="ORF">QVH07_07855</name>
</gene>
<accession>A0ABT7YCX5</accession>
<sequence>MSEALARNLVLLIIRLGAGAMMLTHGIPKISRLMADEVKFADPFGLGPTVSLALATFAEVVCAVLVMVGFKLRLATIPLMVTMLTAAFYAHWDDPFGRKELPLLFFLTFLGLLVFGGGRFSIDGALANRKRRY</sequence>
<feature type="transmembrane region" description="Helical" evidence="7">
    <location>
        <begin position="50"/>
        <end position="68"/>
    </location>
</feature>
<keyword evidence="4 7" id="KW-0812">Transmembrane</keyword>
<proteinExistence type="inferred from homology"/>
<evidence type="ECO:0000256" key="1">
    <source>
        <dbReference type="ARBA" id="ARBA00004651"/>
    </source>
</evidence>
<keyword evidence="6 7" id="KW-0472">Membrane</keyword>
<feature type="transmembrane region" description="Helical" evidence="7">
    <location>
        <begin position="75"/>
        <end position="92"/>
    </location>
</feature>